<protein>
    <submittedName>
        <fullName evidence="7">C40 family peptidase</fullName>
    </submittedName>
</protein>
<dbReference type="PROSITE" id="PS51935">
    <property type="entry name" value="NLPC_P60"/>
    <property type="match status" value="1"/>
</dbReference>
<comment type="similarity">
    <text evidence="1">Belongs to the peptidase C40 family.</text>
</comment>
<evidence type="ECO:0000256" key="1">
    <source>
        <dbReference type="ARBA" id="ARBA00007074"/>
    </source>
</evidence>
<evidence type="ECO:0000313" key="7">
    <source>
        <dbReference type="EMBL" id="MFA9189748.1"/>
    </source>
</evidence>
<evidence type="ECO:0000313" key="8">
    <source>
        <dbReference type="Proteomes" id="UP001574169"/>
    </source>
</evidence>
<dbReference type="Pfam" id="PF00877">
    <property type="entry name" value="NLPC_P60"/>
    <property type="match status" value="1"/>
</dbReference>
<keyword evidence="3" id="KW-0378">Hydrolase</keyword>
<sequence>MRRISLLKPLFFLILIAIIFTSCKSTAVATSKSDKKNNNNLVEKIIHSASENLGAPYKFAGTTKSGFDCSGLVFSTFKQYDIVLPRSSADQAKVGIELGKNISKAQRGDLIFFKTNNRNKINHVGIVTKAKNDEIEFIHSSTSKGVIISSTKESYYGKTFTQINRILP</sequence>
<dbReference type="Gene3D" id="3.90.1720.10">
    <property type="entry name" value="endopeptidase domain like (from Nostoc punctiforme)"/>
    <property type="match status" value="1"/>
</dbReference>
<evidence type="ECO:0000256" key="5">
    <source>
        <dbReference type="SAM" id="SignalP"/>
    </source>
</evidence>
<dbReference type="InterPro" id="IPR000064">
    <property type="entry name" value="NLP_P60_dom"/>
</dbReference>
<dbReference type="Proteomes" id="UP001574169">
    <property type="component" value="Unassembled WGS sequence"/>
</dbReference>
<proteinExistence type="inferred from homology"/>
<reference evidence="7 8" key="1">
    <citation type="submission" date="2024-04" db="EMBL/GenBank/DDBJ databases">
        <title>New Clade of Flavobacterium.</title>
        <authorList>
            <person name="Matos L."/>
            <person name="Proenca D.N."/>
            <person name="Fransisco R.M."/>
            <person name="Chung A.P."/>
            <person name="Maccario L."/>
            <person name="Sorensen S.J."/>
            <person name="Morais P.V."/>
        </authorList>
    </citation>
    <scope>NUCLEOTIDE SEQUENCE [LARGE SCALE GENOMIC DNA]</scope>
    <source>
        <strain evidence="7 8">FZUC8N2.13</strain>
    </source>
</reference>
<comment type="caution">
    <text evidence="7">The sequence shown here is derived from an EMBL/GenBank/DDBJ whole genome shotgun (WGS) entry which is preliminary data.</text>
</comment>
<feature type="domain" description="NlpC/P60" evidence="6">
    <location>
        <begin position="39"/>
        <end position="167"/>
    </location>
</feature>
<dbReference type="PANTHER" id="PTHR47053">
    <property type="entry name" value="MUREIN DD-ENDOPEPTIDASE MEPH-RELATED"/>
    <property type="match status" value="1"/>
</dbReference>
<dbReference type="InterPro" id="IPR051202">
    <property type="entry name" value="Peptidase_C40"/>
</dbReference>
<organism evidence="7 8">
    <name type="scientific">Flavobacterium zubiriense</name>
    <dbReference type="NCBI Taxonomy" id="3138075"/>
    <lineage>
        <taxon>Bacteria</taxon>
        <taxon>Pseudomonadati</taxon>
        <taxon>Bacteroidota</taxon>
        <taxon>Flavobacteriia</taxon>
        <taxon>Flavobacteriales</taxon>
        <taxon>Flavobacteriaceae</taxon>
        <taxon>Flavobacterium</taxon>
    </lineage>
</organism>
<keyword evidence="5" id="KW-0732">Signal</keyword>
<keyword evidence="2" id="KW-0645">Protease</keyword>
<keyword evidence="4" id="KW-0788">Thiol protease</keyword>
<evidence type="ECO:0000256" key="2">
    <source>
        <dbReference type="ARBA" id="ARBA00022670"/>
    </source>
</evidence>
<feature type="signal peptide" evidence="5">
    <location>
        <begin position="1"/>
        <end position="27"/>
    </location>
</feature>
<dbReference type="PANTHER" id="PTHR47053:SF1">
    <property type="entry name" value="MUREIN DD-ENDOPEPTIDASE MEPH-RELATED"/>
    <property type="match status" value="1"/>
</dbReference>
<accession>A0ABV4T6J6</accession>
<name>A0ABV4T6J6_9FLAO</name>
<dbReference type="PROSITE" id="PS51257">
    <property type="entry name" value="PROKAR_LIPOPROTEIN"/>
    <property type="match status" value="1"/>
</dbReference>
<evidence type="ECO:0000259" key="6">
    <source>
        <dbReference type="PROSITE" id="PS51935"/>
    </source>
</evidence>
<evidence type="ECO:0000256" key="4">
    <source>
        <dbReference type="ARBA" id="ARBA00022807"/>
    </source>
</evidence>
<dbReference type="EMBL" id="JBCFQL010000001">
    <property type="protein sequence ID" value="MFA9189748.1"/>
    <property type="molecule type" value="Genomic_DNA"/>
</dbReference>
<dbReference type="InterPro" id="IPR038765">
    <property type="entry name" value="Papain-like_cys_pep_sf"/>
</dbReference>
<dbReference type="RefSeq" id="WP_373404809.1">
    <property type="nucleotide sequence ID" value="NZ_JBCFQL010000001.1"/>
</dbReference>
<feature type="chain" id="PRO_5045808244" evidence="5">
    <location>
        <begin position="28"/>
        <end position="168"/>
    </location>
</feature>
<keyword evidence="8" id="KW-1185">Reference proteome</keyword>
<evidence type="ECO:0000256" key="3">
    <source>
        <dbReference type="ARBA" id="ARBA00022801"/>
    </source>
</evidence>
<dbReference type="SUPFAM" id="SSF54001">
    <property type="entry name" value="Cysteine proteinases"/>
    <property type="match status" value="1"/>
</dbReference>
<gene>
    <name evidence="7" type="ORF">AAGV28_00065</name>
</gene>